<dbReference type="InterPro" id="IPR029044">
    <property type="entry name" value="Nucleotide-diphossugar_trans"/>
</dbReference>
<dbReference type="EMBL" id="MT439005">
    <property type="protein sequence ID" value="QOL01252.1"/>
    <property type="molecule type" value="mRNA"/>
</dbReference>
<sequence length="374" mass="42316">MIEADRAGGRHRSLISVAALALLLLLSCTNCQARSLSAQAAEVCHSKMFWFMATTTSSSLEYWRYAKVALLSAREHSQNLVPVLIFGGTQDAASPEARQNIIWFREHGGIVYHHNLTFGSNLQRVVDKGVREQKWLQDVEGTYMRLDIPHIMPHLLNQLEERKQGLTAHINQDLALYTDADVMFFHEMNPCKLETPEVMAIGPEMERGTAAWTDMNKNSGVLLINLKGLTAVLPSMLEFSNAKDWDFQVTDQSLINEFFPHQDSQHRDLDQLPEPYNWKGYWGCSPSIVITHWHGPKPERCLPCYLEHRGEYGADIDAFKKVCDCPESYNELWRRAMALDGGGLYAKMMANQKMYALAAGESRVTGSWHESPAS</sequence>
<evidence type="ECO:0000313" key="2">
    <source>
        <dbReference type="EMBL" id="QOL01252.1"/>
    </source>
</evidence>
<keyword evidence="1" id="KW-0732">Signal</keyword>
<dbReference type="AlphaFoldDB" id="A0A7L9QEJ0"/>
<reference evidence="2" key="1">
    <citation type="journal article" date="2020" name="Microb. Ecol.">
        <title>The Under-explored Extracellular Proteome of Aero-Terrestrial Microalgae Provides Clues on Different Mechanisms of Desiccation Tolerance in Non-Model Organisms.</title>
        <authorList>
            <person name="Gonzalez-Hourcade M."/>
            <person name="Del Campo E.M."/>
            <person name="Casano L.M."/>
        </authorList>
    </citation>
    <scope>NUCLEOTIDE SEQUENCE</scope>
    <source>
        <strain evidence="2">TR9</strain>
    </source>
</reference>
<feature type="chain" id="PRO_5029560386" evidence="1">
    <location>
        <begin position="34"/>
        <end position="374"/>
    </location>
</feature>
<name>A0A7L9QEJ0_9CHLO</name>
<protein>
    <submittedName>
        <fullName evidence="2">Putative extracellular protein TR9_057</fullName>
    </submittedName>
</protein>
<dbReference type="PROSITE" id="PS51257">
    <property type="entry name" value="PROKAR_LIPOPROTEIN"/>
    <property type="match status" value="1"/>
</dbReference>
<dbReference type="SUPFAM" id="SSF53448">
    <property type="entry name" value="Nucleotide-diphospho-sugar transferases"/>
    <property type="match status" value="1"/>
</dbReference>
<feature type="signal peptide" evidence="1">
    <location>
        <begin position="1"/>
        <end position="33"/>
    </location>
</feature>
<organism evidence="2">
    <name type="scientific">Trebouxia lynnae</name>
    <dbReference type="NCBI Taxonomy" id="1825957"/>
    <lineage>
        <taxon>Eukaryota</taxon>
        <taxon>Viridiplantae</taxon>
        <taxon>Chlorophyta</taxon>
        <taxon>core chlorophytes</taxon>
        <taxon>Trebouxiophyceae</taxon>
        <taxon>Trebouxiales</taxon>
        <taxon>Trebouxiaceae</taxon>
        <taxon>Trebouxia</taxon>
    </lineage>
</organism>
<proteinExistence type="evidence at transcript level"/>
<evidence type="ECO:0000256" key="1">
    <source>
        <dbReference type="SAM" id="SignalP"/>
    </source>
</evidence>
<accession>A0A7L9QEJ0</accession>
<dbReference type="Gene3D" id="3.90.550.10">
    <property type="entry name" value="Spore Coat Polysaccharide Biosynthesis Protein SpsA, Chain A"/>
    <property type="match status" value="1"/>
</dbReference>